<dbReference type="EMBL" id="CADCWF010000056">
    <property type="protein sequence ID" value="CAA9542717.1"/>
    <property type="molecule type" value="Genomic_DNA"/>
</dbReference>
<feature type="non-terminal residue" evidence="2">
    <location>
        <position position="48"/>
    </location>
</feature>
<protein>
    <submittedName>
        <fullName evidence="2">Uncharacterized protein</fullName>
    </submittedName>
</protein>
<accession>A0A6J4UAS7</accession>
<evidence type="ECO:0000256" key="1">
    <source>
        <dbReference type="SAM" id="MobiDB-lite"/>
    </source>
</evidence>
<organism evidence="2">
    <name type="scientific">uncultured Thermomicrobiales bacterium</name>
    <dbReference type="NCBI Taxonomy" id="1645740"/>
    <lineage>
        <taxon>Bacteria</taxon>
        <taxon>Pseudomonadati</taxon>
        <taxon>Thermomicrobiota</taxon>
        <taxon>Thermomicrobia</taxon>
        <taxon>Thermomicrobiales</taxon>
        <taxon>environmental samples</taxon>
    </lineage>
</organism>
<dbReference type="AlphaFoldDB" id="A0A6J4UAS7"/>
<proteinExistence type="predicted"/>
<name>A0A6J4UAS7_9BACT</name>
<evidence type="ECO:0000313" key="2">
    <source>
        <dbReference type="EMBL" id="CAA9542717.1"/>
    </source>
</evidence>
<feature type="compositionally biased region" description="Gly residues" evidence="1">
    <location>
        <begin position="19"/>
        <end position="31"/>
    </location>
</feature>
<feature type="region of interest" description="Disordered" evidence="1">
    <location>
        <begin position="1"/>
        <end position="48"/>
    </location>
</feature>
<feature type="non-terminal residue" evidence="2">
    <location>
        <position position="1"/>
    </location>
</feature>
<gene>
    <name evidence="2" type="ORF">AVDCRST_MAG59-980</name>
</gene>
<reference evidence="2" key="1">
    <citation type="submission" date="2020-02" db="EMBL/GenBank/DDBJ databases">
        <authorList>
            <person name="Meier V. D."/>
        </authorList>
    </citation>
    <scope>NUCLEOTIDE SEQUENCE</scope>
    <source>
        <strain evidence="2">AVDCRST_MAG59</strain>
    </source>
</reference>
<sequence>DRGYPRGSRHRPRGRVRGTTGGTGRAGGAGKGSERADSTPVASAISTL</sequence>
<feature type="compositionally biased region" description="Basic residues" evidence="1">
    <location>
        <begin position="7"/>
        <end position="16"/>
    </location>
</feature>